<evidence type="ECO:0000313" key="2">
    <source>
        <dbReference type="Proteomes" id="UP000195991"/>
    </source>
</evidence>
<evidence type="ECO:0000313" key="1">
    <source>
        <dbReference type="EMBL" id="SCB87753.1"/>
    </source>
</evidence>
<dbReference type="EMBL" id="FMBI01000020">
    <property type="protein sequence ID" value="SCB87753.1"/>
    <property type="molecule type" value="Genomic_DNA"/>
</dbReference>
<dbReference type="Proteomes" id="UP000195991">
    <property type="component" value="Unassembled WGS sequence"/>
</dbReference>
<protein>
    <submittedName>
        <fullName evidence="1">Uncharacterized protein</fullName>
    </submittedName>
</protein>
<proteinExistence type="predicted"/>
<organism evidence="1 2">
    <name type="scientific">Bacillus thuringiensis</name>
    <dbReference type="NCBI Taxonomy" id="1428"/>
    <lineage>
        <taxon>Bacteria</taxon>
        <taxon>Bacillati</taxon>
        <taxon>Bacillota</taxon>
        <taxon>Bacilli</taxon>
        <taxon>Bacillales</taxon>
        <taxon>Bacillaceae</taxon>
        <taxon>Bacillus</taxon>
        <taxon>Bacillus cereus group</taxon>
    </lineage>
</organism>
<dbReference type="AlphaFoldDB" id="A0A1C3ZZJ3"/>
<gene>
    <name evidence="1" type="ORF">BTT61001_00499</name>
</gene>
<sequence length="17" mass="2058">MKIHNYFLLFGLLYITA</sequence>
<reference evidence="1 2" key="1">
    <citation type="submission" date="2016-08" db="EMBL/GenBank/DDBJ databases">
        <authorList>
            <person name="Seilhamer J.J."/>
        </authorList>
    </citation>
    <scope>NUCLEOTIDE SEQUENCE [LARGE SCALE GENOMIC DNA]</scope>
    <source>
        <strain evidence="1 2">IEBC_T61001</strain>
    </source>
</reference>
<name>A0A1C3ZZJ3_BACTU</name>
<accession>A0A1C3ZZJ3</accession>